<evidence type="ECO:0000256" key="2">
    <source>
        <dbReference type="ARBA" id="ARBA00010040"/>
    </source>
</evidence>
<comment type="subcellular location">
    <subcellularLocation>
        <location evidence="1">Secreted</location>
    </subcellularLocation>
</comment>
<dbReference type="Pfam" id="PF00326">
    <property type="entry name" value="Peptidase_S9"/>
    <property type="match status" value="1"/>
</dbReference>
<organism evidence="12 13">
    <name type="scientific">Exophiala xenobiotica</name>
    <dbReference type="NCBI Taxonomy" id="348802"/>
    <lineage>
        <taxon>Eukaryota</taxon>
        <taxon>Fungi</taxon>
        <taxon>Dikarya</taxon>
        <taxon>Ascomycota</taxon>
        <taxon>Pezizomycotina</taxon>
        <taxon>Eurotiomycetes</taxon>
        <taxon>Chaetothyriomycetidae</taxon>
        <taxon>Chaetothyriales</taxon>
        <taxon>Herpotrichiellaceae</taxon>
        <taxon>Exophiala</taxon>
    </lineage>
</organism>
<evidence type="ECO:0000256" key="10">
    <source>
        <dbReference type="SAM" id="SignalP"/>
    </source>
</evidence>
<dbReference type="SUPFAM" id="SSF53474">
    <property type="entry name" value="alpha/beta-Hydrolases"/>
    <property type="match status" value="1"/>
</dbReference>
<dbReference type="GO" id="GO:0005576">
    <property type="term" value="C:extracellular region"/>
    <property type="evidence" value="ECO:0007669"/>
    <property type="project" value="UniProtKB-SubCell"/>
</dbReference>
<dbReference type="OrthoDB" id="416344at2759"/>
<dbReference type="PANTHER" id="PTHR42776:SF11">
    <property type="entry name" value="DIPEPTIDYL-PEPTIDASE 5-RELATED"/>
    <property type="match status" value="1"/>
</dbReference>
<dbReference type="InterPro" id="IPR011042">
    <property type="entry name" value="6-blade_b-propeller_TolB-like"/>
</dbReference>
<dbReference type="Gene3D" id="3.40.50.1820">
    <property type="entry name" value="alpha/beta hydrolase"/>
    <property type="match status" value="1"/>
</dbReference>
<dbReference type="SUPFAM" id="SSF82171">
    <property type="entry name" value="DPP6 N-terminal domain-like"/>
    <property type="match status" value="1"/>
</dbReference>
<dbReference type="GO" id="GO:0004252">
    <property type="term" value="F:serine-type endopeptidase activity"/>
    <property type="evidence" value="ECO:0007669"/>
    <property type="project" value="TreeGrafter"/>
</dbReference>
<dbReference type="Proteomes" id="UP000054342">
    <property type="component" value="Unassembled WGS sequence"/>
</dbReference>
<dbReference type="GO" id="GO:0006508">
    <property type="term" value="P:proteolysis"/>
    <property type="evidence" value="ECO:0007669"/>
    <property type="project" value="UniProtKB-KW"/>
</dbReference>
<evidence type="ECO:0000256" key="6">
    <source>
        <dbReference type="ARBA" id="ARBA00022801"/>
    </source>
</evidence>
<keyword evidence="6" id="KW-0378">Hydrolase</keyword>
<dbReference type="GeneID" id="25326996"/>
<dbReference type="HOGENOM" id="CLU_008615_0_1_1"/>
<keyword evidence="8" id="KW-0325">Glycoprotein</keyword>
<evidence type="ECO:0000313" key="12">
    <source>
        <dbReference type="EMBL" id="KIW56424.1"/>
    </source>
</evidence>
<keyword evidence="13" id="KW-1185">Reference proteome</keyword>
<dbReference type="RefSeq" id="XP_013317008.1">
    <property type="nucleotide sequence ID" value="XM_013461554.1"/>
</dbReference>
<sequence>MRFAKGNLVASALAALPMAKALSPEAMLAAPRRSDMTPSPSGEIGVFTSTTYSWDSHEASTVWNVMNLTSGKVSLLYNGSDISEIVFVGPKPTSILYINGTNEEEDGGISIYAGDVNAIDQAYLIISLPAPYSGLKATVTPSGDVNFLVNCLAWPNGTAYNEALAEEPLSTARIYDSIYVRHWDVYLSERKYAVFAGTFQTAGNKYSFPGNLTNLVTGVYNVTRAESPVQPFGDSGDYDISPDGSTVVFLTKNIDLPLANYTSSQIYMVPHDGSAKAVPINGFSGPSTPLDAKGASARPTFSPDGSKIGYFQMDGISYESDRNKIYVANVDYSNFNITVLAEDWDSTPDQLRWALDGSSLFVAAPDRGNERIFEVPLSAQADFKPKNITYQGVPASYRVLPDGNLLISDSKIWSPRDFYIISPTGQVVTDLFHANQVDPELAGYGPDDMSEFYFDGSFTKIQSWLVYPEGFDSSKKYPLAFLVHGGPQGGWYNSWSTRWNYKVWADQGYVVVAPNPTGSTGWGMALQDAIQNNWGSYPYEDLVACWEYVNSTFDYIDTEHGIEAGASYGGYMTNWIQGHDLGRKFKALVTHDGVTSTLSNYASEELWFIEHDNNGTLWDNRDNYERWNPINFIHNWATPHFVVHSDLDYRLPVSEGIMLFNILQERGVPSKFLNFPDENHWITNRENSIVWHTEIFNWINHYSGISG</sequence>
<keyword evidence="3" id="KW-0964">Secreted</keyword>
<evidence type="ECO:0000259" key="11">
    <source>
        <dbReference type="Pfam" id="PF00326"/>
    </source>
</evidence>
<keyword evidence="4" id="KW-0645">Protease</keyword>
<evidence type="ECO:0000256" key="8">
    <source>
        <dbReference type="ARBA" id="ARBA00023180"/>
    </source>
</evidence>
<evidence type="ECO:0000256" key="5">
    <source>
        <dbReference type="ARBA" id="ARBA00022729"/>
    </source>
</evidence>
<feature type="chain" id="PRO_5002241943" description="Dipeptidyl-peptidase V" evidence="10">
    <location>
        <begin position="22"/>
        <end position="707"/>
    </location>
</feature>
<evidence type="ECO:0000256" key="9">
    <source>
        <dbReference type="ARBA" id="ARBA00032829"/>
    </source>
</evidence>
<dbReference type="AlphaFoldDB" id="A0A0D2F8R3"/>
<dbReference type="STRING" id="348802.A0A0D2F8R3"/>
<protein>
    <recommendedName>
        <fullName evidence="9">Dipeptidyl-peptidase V</fullName>
    </recommendedName>
</protein>
<keyword evidence="5 10" id="KW-0732">Signal</keyword>
<gene>
    <name evidence="12" type="ORF">PV05_05088</name>
</gene>
<dbReference type="InterPro" id="IPR001375">
    <property type="entry name" value="Peptidase_S9_cat"/>
</dbReference>
<feature type="domain" description="Peptidase S9 prolyl oligopeptidase catalytic" evidence="11">
    <location>
        <begin position="495"/>
        <end position="704"/>
    </location>
</feature>
<dbReference type="InterPro" id="IPR029058">
    <property type="entry name" value="AB_hydrolase_fold"/>
</dbReference>
<reference evidence="12 13" key="1">
    <citation type="submission" date="2015-01" db="EMBL/GenBank/DDBJ databases">
        <title>The Genome Sequence of Exophiala xenobiotica CBS118157.</title>
        <authorList>
            <consortium name="The Broad Institute Genomics Platform"/>
            <person name="Cuomo C."/>
            <person name="de Hoog S."/>
            <person name="Gorbushina A."/>
            <person name="Stielow B."/>
            <person name="Teixiera M."/>
            <person name="Abouelleil A."/>
            <person name="Chapman S.B."/>
            <person name="Priest M."/>
            <person name="Young S.K."/>
            <person name="Wortman J."/>
            <person name="Nusbaum C."/>
            <person name="Birren B."/>
        </authorList>
    </citation>
    <scope>NUCLEOTIDE SEQUENCE [LARGE SCALE GENOMIC DNA]</scope>
    <source>
        <strain evidence="12 13">CBS 118157</strain>
    </source>
</reference>
<dbReference type="Gene3D" id="2.120.10.30">
    <property type="entry name" value="TolB, C-terminal domain"/>
    <property type="match status" value="1"/>
</dbReference>
<evidence type="ECO:0000256" key="4">
    <source>
        <dbReference type="ARBA" id="ARBA00022670"/>
    </source>
</evidence>
<comment type="similarity">
    <text evidence="2">Belongs to the peptidase S9C family.</text>
</comment>
<evidence type="ECO:0000256" key="7">
    <source>
        <dbReference type="ARBA" id="ARBA00022825"/>
    </source>
</evidence>
<feature type="signal peptide" evidence="10">
    <location>
        <begin position="1"/>
        <end position="21"/>
    </location>
</feature>
<evidence type="ECO:0000256" key="3">
    <source>
        <dbReference type="ARBA" id="ARBA00022525"/>
    </source>
</evidence>
<accession>A0A0D2F8R3</accession>
<name>A0A0D2F8R3_9EURO</name>
<dbReference type="EMBL" id="KN847319">
    <property type="protein sequence ID" value="KIW56424.1"/>
    <property type="molecule type" value="Genomic_DNA"/>
</dbReference>
<evidence type="ECO:0000256" key="1">
    <source>
        <dbReference type="ARBA" id="ARBA00004613"/>
    </source>
</evidence>
<evidence type="ECO:0000313" key="13">
    <source>
        <dbReference type="Proteomes" id="UP000054342"/>
    </source>
</evidence>
<dbReference type="FunFam" id="3.40.50.1820:FF:000028">
    <property type="entry name" value="S9 family peptidase"/>
    <property type="match status" value="1"/>
</dbReference>
<keyword evidence="7" id="KW-0720">Serine protease</keyword>
<dbReference type="PANTHER" id="PTHR42776">
    <property type="entry name" value="SERINE PEPTIDASE S9 FAMILY MEMBER"/>
    <property type="match status" value="1"/>
</dbReference>
<proteinExistence type="inferred from homology"/>